<protein>
    <submittedName>
        <fullName evidence="1">GrpB-like predicted nucleotidyltransferase (UPF0157 family)</fullName>
    </submittedName>
</protein>
<dbReference type="PANTHER" id="PTHR34822">
    <property type="entry name" value="GRPB DOMAIN PROTEIN (AFU_ORTHOLOGUE AFUA_1G01530)"/>
    <property type="match status" value="1"/>
</dbReference>
<name>A0A839TX01_9BACL</name>
<comment type="caution">
    <text evidence="1">The sequence shown here is derived from an EMBL/GenBank/DDBJ whole genome shotgun (WGS) entry which is preliminary data.</text>
</comment>
<keyword evidence="1" id="KW-0808">Transferase</keyword>
<sequence>MNREELGKLYPIIIERYDKNWVSMFEREKQNIINILGSNIALRVEHMGSTAVPNLSSKPIVDILVEIPQISEYRDIIIDLMSKKEYTLMQEQRNHIMFVKGYSPTGLEKESFHIHMGTKEQDFLWDRLYFRNYLRMNPSVAMEYEELKIKLAETFRHDREAYTESKTEFISKITRLAKESLTVE</sequence>
<gene>
    <name evidence="1" type="ORF">FHS19_006095</name>
</gene>
<dbReference type="EMBL" id="JACHXJ010000006">
    <property type="protein sequence ID" value="MBB3131375.1"/>
    <property type="molecule type" value="Genomic_DNA"/>
</dbReference>
<organism evidence="1 2">
    <name type="scientific">Paenibacillus rhizosphaerae</name>
    <dbReference type="NCBI Taxonomy" id="297318"/>
    <lineage>
        <taxon>Bacteria</taxon>
        <taxon>Bacillati</taxon>
        <taxon>Bacillota</taxon>
        <taxon>Bacilli</taxon>
        <taxon>Bacillales</taxon>
        <taxon>Paenibacillaceae</taxon>
        <taxon>Paenibacillus</taxon>
    </lineage>
</organism>
<reference evidence="1 2" key="1">
    <citation type="submission" date="2020-08" db="EMBL/GenBank/DDBJ databases">
        <title>Genomic Encyclopedia of Type Strains, Phase III (KMG-III): the genomes of soil and plant-associated and newly described type strains.</title>
        <authorList>
            <person name="Whitman W."/>
        </authorList>
    </citation>
    <scope>NUCLEOTIDE SEQUENCE [LARGE SCALE GENOMIC DNA]</scope>
    <source>
        <strain evidence="1 2">CECT 5831</strain>
    </source>
</reference>
<accession>A0A839TX01</accession>
<proteinExistence type="predicted"/>
<dbReference type="RefSeq" id="WP_183586162.1">
    <property type="nucleotide sequence ID" value="NZ_JACHXJ010000006.1"/>
</dbReference>
<dbReference type="Pfam" id="PF04229">
    <property type="entry name" value="GrpB"/>
    <property type="match status" value="1"/>
</dbReference>
<dbReference type="InterPro" id="IPR043519">
    <property type="entry name" value="NT_sf"/>
</dbReference>
<dbReference type="Proteomes" id="UP000517523">
    <property type="component" value="Unassembled WGS sequence"/>
</dbReference>
<dbReference type="PANTHER" id="PTHR34822:SF1">
    <property type="entry name" value="GRPB FAMILY PROTEIN"/>
    <property type="match status" value="1"/>
</dbReference>
<dbReference type="GO" id="GO:0016740">
    <property type="term" value="F:transferase activity"/>
    <property type="evidence" value="ECO:0007669"/>
    <property type="project" value="UniProtKB-KW"/>
</dbReference>
<dbReference type="SUPFAM" id="SSF81301">
    <property type="entry name" value="Nucleotidyltransferase"/>
    <property type="match status" value="1"/>
</dbReference>
<dbReference type="InterPro" id="IPR007344">
    <property type="entry name" value="GrpB/CoaE"/>
</dbReference>
<dbReference type="AlphaFoldDB" id="A0A839TX01"/>
<evidence type="ECO:0000313" key="1">
    <source>
        <dbReference type="EMBL" id="MBB3131375.1"/>
    </source>
</evidence>
<dbReference type="Gene3D" id="3.30.460.10">
    <property type="entry name" value="Beta Polymerase, domain 2"/>
    <property type="match status" value="1"/>
</dbReference>
<evidence type="ECO:0000313" key="2">
    <source>
        <dbReference type="Proteomes" id="UP000517523"/>
    </source>
</evidence>